<evidence type="ECO:0000256" key="2">
    <source>
        <dbReference type="ARBA" id="ARBA00022801"/>
    </source>
</evidence>
<proteinExistence type="inferred from homology"/>
<evidence type="ECO:0000313" key="5">
    <source>
        <dbReference type="Proteomes" id="UP000799118"/>
    </source>
</evidence>
<evidence type="ECO:0000256" key="3">
    <source>
        <dbReference type="ARBA" id="ARBA00023295"/>
    </source>
</evidence>
<keyword evidence="5" id="KW-1185">Reference proteome</keyword>
<dbReference type="EMBL" id="ML769647">
    <property type="protein sequence ID" value="KAE9390781.1"/>
    <property type="molecule type" value="Genomic_DNA"/>
</dbReference>
<comment type="similarity">
    <text evidence="1">Belongs to the glycosyl hydrolase 5 (cellulase A) family.</text>
</comment>
<keyword evidence="3" id="KW-0326">Glycosidase</keyword>
<keyword evidence="2 4" id="KW-0378">Hydrolase</keyword>
<dbReference type="OrthoDB" id="62120at2759"/>
<dbReference type="SUPFAM" id="SSF51445">
    <property type="entry name" value="(Trans)glycosidases"/>
    <property type="match status" value="1"/>
</dbReference>
<dbReference type="InterPro" id="IPR050386">
    <property type="entry name" value="Glycosyl_hydrolase_5"/>
</dbReference>
<dbReference type="PANTHER" id="PTHR31297">
    <property type="entry name" value="GLUCAN ENDO-1,6-BETA-GLUCOSIDASE B"/>
    <property type="match status" value="1"/>
</dbReference>
<dbReference type="GO" id="GO:0005576">
    <property type="term" value="C:extracellular region"/>
    <property type="evidence" value="ECO:0007669"/>
    <property type="project" value="TreeGrafter"/>
</dbReference>
<dbReference type="GO" id="GO:0009986">
    <property type="term" value="C:cell surface"/>
    <property type="evidence" value="ECO:0007669"/>
    <property type="project" value="TreeGrafter"/>
</dbReference>
<sequence>MLQSVCLIITQVLVGSPRPNLLQLLLREPYIQGQLPYLEKAVTWAGNHSLKFIVDLHCAPASQNGFDNSGHRIPFPQSQADQTNIQRTDAIIKTIANMFKGNTNVVPIIAPLNEPTGFEGRAVLDTARQGSISLLPAGTSKLTSFGTGTTDMATFGTLTDPLKKAILTVLLHDAFQPLSYWNGFMNLPGWQGVAMDTHIYQMFSDADVARTNAQYISAACQMEDSSELGLWLIVGKWTPATTDCAKYLNGRGIGARYDGEN</sequence>
<name>A0A6A4GYE4_9AGAR</name>
<dbReference type="Proteomes" id="UP000799118">
    <property type="component" value="Unassembled WGS sequence"/>
</dbReference>
<accession>A0A6A4GYE4</accession>
<protein>
    <submittedName>
        <fullName evidence="4">Glycoside hydrolase</fullName>
    </submittedName>
</protein>
<evidence type="ECO:0000256" key="1">
    <source>
        <dbReference type="ARBA" id="ARBA00005641"/>
    </source>
</evidence>
<dbReference type="InterPro" id="IPR017853">
    <property type="entry name" value="GH"/>
</dbReference>
<reference evidence="4" key="1">
    <citation type="journal article" date="2019" name="Environ. Microbiol.">
        <title>Fungal ecological strategies reflected in gene transcription - a case study of two litter decomposers.</title>
        <authorList>
            <person name="Barbi F."/>
            <person name="Kohler A."/>
            <person name="Barry K."/>
            <person name="Baskaran P."/>
            <person name="Daum C."/>
            <person name="Fauchery L."/>
            <person name="Ihrmark K."/>
            <person name="Kuo A."/>
            <person name="LaButti K."/>
            <person name="Lipzen A."/>
            <person name="Morin E."/>
            <person name="Grigoriev I.V."/>
            <person name="Henrissat B."/>
            <person name="Lindahl B."/>
            <person name="Martin F."/>
        </authorList>
    </citation>
    <scope>NUCLEOTIDE SEQUENCE</scope>
    <source>
        <strain evidence="4">JB14</strain>
    </source>
</reference>
<dbReference type="Gene3D" id="3.20.20.80">
    <property type="entry name" value="Glycosidases"/>
    <property type="match status" value="1"/>
</dbReference>
<evidence type="ECO:0000313" key="4">
    <source>
        <dbReference type="EMBL" id="KAE9390781.1"/>
    </source>
</evidence>
<dbReference type="PANTHER" id="PTHR31297:SF42">
    <property type="entry name" value="GLYCOSIDE HYDROLASE FAMILY 5 DOMAIN-CONTAINING PROTEIN"/>
    <property type="match status" value="1"/>
</dbReference>
<dbReference type="GO" id="GO:0008422">
    <property type="term" value="F:beta-glucosidase activity"/>
    <property type="evidence" value="ECO:0007669"/>
    <property type="project" value="TreeGrafter"/>
</dbReference>
<dbReference type="AlphaFoldDB" id="A0A6A4GYE4"/>
<gene>
    <name evidence="4" type="ORF">BT96DRAFT_333228</name>
</gene>
<dbReference type="GO" id="GO:0009251">
    <property type="term" value="P:glucan catabolic process"/>
    <property type="evidence" value="ECO:0007669"/>
    <property type="project" value="TreeGrafter"/>
</dbReference>
<organism evidence="4 5">
    <name type="scientific">Gymnopus androsaceus JB14</name>
    <dbReference type="NCBI Taxonomy" id="1447944"/>
    <lineage>
        <taxon>Eukaryota</taxon>
        <taxon>Fungi</taxon>
        <taxon>Dikarya</taxon>
        <taxon>Basidiomycota</taxon>
        <taxon>Agaricomycotina</taxon>
        <taxon>Agaricomycetes</taxon>
        <taxon>Agaricomycetidae</taxon>
        <taxon>Agaricales</taxon>
        <taxon>Marasmiineae</taxon>
        <taxon>Omphalotaceae</taxon>
        <taxon>Gymnopus</taxon>
    </lineage>
</organism>